<proteinExistence type="predicted"/>
<keyword evidence="1" id="KW-1133">Transmembrane helix</keyword>
<feature type="transmembrane region" description="Helical" evidence="1">
    <location>
        <begin position="75"/>
        <end position="94"/>
    </location>
</feature>
<evidence type="ECO:0000256" key="1">
    <source>
        <dbReference type="SAM" id="Phobius"/>
    </source>
</evidence>
<accession>C8TFD2</accession>
<keyword evidence="1" id="KW-0812">Transmembrane</keyword>
<gene>
    <name evidence="2" type="primary">K0122H06.3</name>
</gene>
<dbReference type="EMBL" id="AP009089">
    <property type="protein sequence ID" value="BAI39854.1"/>
    <property type="molecule type" value="Genomic_DNA"/>
</dbReference>
<dbReference type="AlphaFoldDB" id="C8TFD2"/>
<evidence type="ECO:0000313" key="2">
    <source>
        <dbReference type="EMBL" id="BAI39854.1"/>
    </source>
</evidence>
<protein>
    <submittedName>
        <fullName evidence="2">Uncharacterized protein K0122H06.3</fullName>
    </submittedName>
</protein>
<sequence length="113" mass="12205">MGMPGGYPVCTRWSLASLPAGVGQSCATCRRHLEPPRRLRCAKPPSSACDAILLALLPIVCCLCHYRRHMPGPPLLAWAATALPALASLLAHALRSRHCRGDLGRSRRGEWGN</sequence>
<keyword evidence="1" id="KW-0472">Membrane</keyword>
<organism evidence="2">
    <name type="scientific">Oryza sativa subsp. indica</name>
    <name type="common">Rice</name>
    <dbReference type="NCBI Taxonomy" id="39946"/>
    <lineage>
        <taxon>Eukaryota</taxon>
        <taxon>Viridiplantae</taxon>
        <taxon>Streptophyta</taxon>
        <taxon>Embryophyta</taxon>
        <taxon>Tracheophyta</taxon>
        <taxon>Spermatophyta</taxon>
        <taxon>Magnoliopsida</taxon>
        <taxon>Liliopsida</taxon>
        <taxon>Poales</taxon>
        <taxon>Poaceae</taxon>
        <taxon>BOP clade</taxon>
        <taxon>Oryzoideae</taxon>
        <taxon>Oryzeae</taxon>
        <taxon>Oryzinae</taxon>
        <taxon>Oryza</taxon>
        <taxon>Oryza sativa</taxon>
    </lineage>
</organism>
<reference evidence="2" key="1">
    <citation type="journal article" date="2009" name="Plant J.">
        <title>Comparative analysis of complete orthologous centromeres from two subspecies of rice reveals rapid variation of centromere organization and structure.</title>
        <authorList>
            <person name="Wu J."/>
            <person name="Fujisawa M."/>
            <person name="Tian Z."/>
            <person name="Yamagata H."/>
            <person name="Kamiya K."/>
            <person name="Shibata M."/>
            <person name="Hosokawa S."/>
            <person name="Ito Y."/>
            <person name="Hamada M."/>
            <person name="Katagiri S."/>
            <person name="Kurita K."/>
            <person name="Yamamoto M."/>
            <person name="Kikuta A."/>
            <person name="Machita K."/>
            <person name="Karasawa W."/>
            <person name="Kanamori H."/>
            <person name="Namiki N."/>
            <person name="Mizuno H."/>
            <person name="Ma J."/>
            <person name="Sasaki T."/>
            <person name="Matsumoto T."/>
        </authorList>
    </citation>
    <scope>NUCLEOTIDE SEQUENCE</scope>
</reference>
<name>C8TFD2_ORYSI</name>